<sequence length="495" mass="53731">MMAWCKWVARRDVRSLKWSEAVHPVRRPAFAAGVVPLRRGLRIAAALLVLPMLSVTPNVHADPADPAFEEHCPEPDPNCWSDQSRYHAFYTPPNPLPGQPGALIRSEAQDGIRLEPSGQLGSWVAHATRIMYVSTDARHNPVAETGTYLEPNDPWPGPGPRPLIAYAASPLGLGDHCAESRLLDQGVHFSSGQDLMLNLDEGFLATMVARGFAVVVSDGTGVGTPGPVPFLIRDASGPPLLDAARAAMQLPGTSLHPHGPVALWGWSANGGQASADAAEIAADYAPDLNVVGAWSGAPAADPTLLPPFVDGNVFLVALGWVLNGVLAAYPEAAPVLAPTLAPRGQDLVSRSASMCLVEGLWDFGFRHLVPWDQFLGHGYFNTDPYQLFSSDPVHSILAAQRLGTRKPAVPVMLESNRWDPFMPWGGVRQLAQDWCDKGADVQLWTNYQTPFFEKMAIFNHVLPWWVDGERSMAWIADRFNGQPTTPNCQEIPNIQ</sequence>
<dbReference type="PANTHER" id="PTHR34853">
    <property type="match status" value="1"/>
</dbReference>
<dbReference type="InterPro" id="IPR029058">
    <property type="entry name" value="AB_hydrolase_fold"/>
</dbReference>
<evidence type="ECO:0000313" key="1">
    <source>
        <dbReference type="EMBL" id="GAA4296416.1"/>
    </source>
</evidence>
<dbReference type="Gene3D" id="1.10.260.130">
    <property type="match status" value="1"/>
</dbReference>
<dbReference type="SUPFAM" id="SSF53474">
    <property type="entry name" value="alpha/beta-Hydrolases"/>
    <property type="match status" value="1"/>
</dbReference>
<dbReference type="InterPro" id="IPR005152">
    <property type="entry name" value="Lipase_secreted"/>
</dbReference>
<dbReference type="Gene3D" id="3.40.50.1820">
    <property type="entry name" value="alpha/beta hydrolase"/>
    <property type="match status" value="1"/>
</dbReference>
<dbReference type="Proteomes" id="UP001501417">
    <property type="component" value="Unassembled WGS sequence"/>
</dbReference>
<proteinExistence type="predicted"/>
<reference evidence="2" key="1">
    <citation type="journal article" date="2019" name="Int. J. Syst. Evol. Microbiol.">
        <title>The Global Catalogue of Microorganisms (GCM) 10K type strain sequencing project: providing services to taxonomists for standard genome sequencing and annotation.</title>
        <authorList>
            <consortium name="The Broad Institute Genomics Platform"/>
            <consortium name="The Broad Institute Genome Sequencing Center for Infectious Disease"/>
            <person name="Wu L."/>
            <person name="Ma J."/>
        </authorList>
    </citation>
    <scope>NUCLEOTIDE SEQUENCE [LARGE SCALE GENOMIC DNA]</scope>
    <source>
        <strain evidence="2">JCM 17782</strain>
    </source>
</reference>
<dbReference type="PIRSF" id="PIRSF029171">
    <property type="entry name" value="Esterase_LipA"/>
    <property type="match status" value="1"/>
</dbReference>
<dbReference type="EMBL" id="BAABGF010000052">
    <property type="protein sequence ID" value="GAA4296416.1"/>
    <property type="molecule type" value="Genomic_DNA"/>
</dbReference>
<name>A0ABP8F6S9_9MYCO</name>
<accession>A0ABP8F6S9</accession>
<protein>
    <submittedName>
        <fullName evidence="1">Lipase family protein</fullName>
    </submittedName>
</protein>
<gene>
    <name evidence="1" type="ORF">GCM10023161_47680</name>
</gene>
<keyword evidence="2" id="KW-1185">Reference proteome</keyword>
<organism evidence="1 2">
    <name type="scientific">Mycobacterium paraffinicum</name>
    <dbReference type="NCBI Taxonomy" id="53378"/>
    <lineage>
        <taxon>Bacteria</taxon>
        <taxon>Bacillati</taxon>
        <taxon>Actinomycetota</taxon>
        <taxon>Actinomycetes</taxon>
        <taxon>Mycobacteriales</taxon>
        <taxon>Mycobacteriaceae</taxon>
        <taxon>Mycobacterium</taxon>
    </lineage>
</organism>
<dbReference type="PANTHER" id="PTHR34853:SF1">
    <property type="entry name" value="LIPASE 5"/>
    <property type="match status" value="1"/>
</dbReference>
<evidence type="ECO:0000313" key="2">
    <source>
        <dbReference type="Proteomes" id="UP001501417"/>
    </source>
</evidence>
<comment type="caution">
    <text evidence="1">The sequence shown here is derived from an EMBL/GenBank/DDBJ whole genome shotgun (WGS) entry which is preliminary data.</text>
</comment>
<dbReference type="Pfam" id="PF03583">
    <property type="entry name" value="LIP"/>
    <property type="match status" value="1"/>
</dbReference>